<feature type="domain" description="Histidine kinase/HSP90-like ATPase" evidence="2">
    <location>
        <begin position="11"/>
        <end position="143"/>
    </location>
</feature>
<dbReference type="InterPro" id="IPR050267">
    <property type="entry name" value="Anti-sigma-factor_SerPK"/>
</dbReference>
<dbReference type="Proteomes" id="UP000177187">
    <property type="component" value="Unassembled WGS sequence"/>
</dbReference>
<sequence length="154" mass="17352">MKHNRYSIRLKSDLEALAGIKRFVSRVAALHGVPGTVRDDITLAVYEGCANVIEHAYADSPRREIEVELEIQESAAIIFIYDSGPPFRPPDDVGRTEGRTTPDVLELIDKGADGGLGLWMIHNLMDEVNFYNRDGLNILEMKKGFEARRKPKRD</sequence>
<protein>
    <recommendedName>
        <fullName evidence="2">Histidine kinase/HSP90-like ATPase domain-containing protein</fullName>
    </recommendedName>
</protein>
<evidence type="ECO:0000313" key="4">
    <source>
        <dbReference type="Proteomes" id="UP000177187"/>
    </source>
</evidence>
<evidence type="ECO:0000259" key="2">
    <source>
        <dbReference type="Pfam" id="PF13581"/>
    </source>
</evidence>
<evidence type="ECO:0000256" key="1">
    <source>
        <dbReference type="ARBA" id="ARBA00022527"/>
    </source>
</evidence>
<name>A0A1F5FEM2_9BACT</name>
<dbReference type="STRING" id="1817816.A2Y64_06475"/>
<dbReference type="GO" id="GO:0004674">
    <property type="term" value="F:protein serine/threonine kinase activity"/>
    <property type="evidence" value="ECO:0007669"/>
    <property type="project" value="UniProtKB-KW"/>
</dbReference>
<dbReference type="Pfam" id="PF13581">
    <property type="entry name" value="HATPase_c_2"/>
    <property type="match status" value="1"/>
</dbReference>
<gene>
    <name evidence="3" type="ORF">A2Y64_06475</name>
</gene>
<dbReference type="PANTHER" id="PTHR35526:SF3">
    <property type="entry name" value="ANTI-SIGMA-F FACTOR RSBW"/>
    <property type="match status" value="1"/>
</dbReference>
<keyword evidence="1" id="KW-0418">Kinase</keyword>
<dbReference type="AlphaFoldDB" id="A0A1F5FEM2"/>
<organism evidence="3 4">
    <name type="scientific">Candidatus Coatesbacteria bacterium RBG_13_66_14</name>
    <dbReference type="NCBI Taxonomy" id="1817816"/>
    <lineage>
        <taxon>Bacteria</taxon>
        <taxon>Candidatus Coatesiibacteriota</taxon>
    </lineage>
</organism>
<dbReference type="Gene3D" id="3.30.565.10">
    <property type="entry name" value="Histidine kinase-like ATPase, C-terminal domain"/>
    <property type="match status" value="1"/>
</dbReference>
<reference evidence="3 4" key="1">
    <citation type="journal article" date="2016" name="Nat. Commun.">
        <title>Thousands of microbial genomes shed light on interconnected biogeochemical processes in an aquifer system.</title>
        <authorList>
            <person name="Anantharaman K."/>
            <person name="Brown C.T."/>
            <person name="Hug L.A."/>
            <person name="Sharon I."/>
            <person name="Castelle C.J."/>
            <person name="Probst A.J."/>
            <person name="Thomas B.C."/>
            <person name="Singh A."/>
            <person name="Wilkins M.J."/>
            <person name="Karaoz U."/>
            <person name="Brodie E.L."/>
            <person name="Williams K.H."/>
            <person name="Hubbard S.S."/>
            <person name="Banfield J.F."/>
        </authorList>
    </citation>
    <scope>NUCLEOTIDE SEQUENCE [LARGE SCALE GENOMIC DNA]</scope>
</reference>
<accession>A0A1F5FEM2</accession>
<keyword evidence="1" id="KW-0808">Transferase</keyword>
<dbReference type="CDD" id="cd16936">
    <property type="entry name" value="HATPase_RsbW-like"/>
    <property type="match status" value="1"/>
</dbReference>
<comment type="caution">
    <text evidence="3">The sequence shown here is derived from an EMBL/GenBank/DDBJ whole genome shotgun (WGS) entry which is preliminary data.</text>
</comment>
<dbReference type="InterPro" id="IPR003594">
    <property type="entry name" value="HATPase_dom"/>
</dbReference>
<evidence type="ECO:0000313" key="3">
    <source>
        <dbReference type="EMBL" id="OGD78078.1"/>
    </source>
</evidence>
<dbReference type="PANTHER" id="PTHR35526">
    <property type="entry name" value="ANTI-SIGMA-F FACTOR RSBW-RELATED"/>
    <property type="match status" value="1"/>
</dbReference>
<dbReference type="SUPFAM" id="SSF55874">
    <property type="entry name" value="ATPase domain of HSP90 chaperone/DNA topoisomerase II/histidine kinase"/>
    <property type="match status" value="1"/>
</dbReference>
<keyword evidence="1" id="KW-0723">Serine/threonine-protein kinase</keyword>
<dbReference type="InterPro" id="IPR036890">
    <property type="entry name" value="HATPase_C_sf"/>
</dbReference>
<dbReference type="EMBL" id="MFAF01000052">
    <property type="protein sequence ID" value="OGD78078.1"/>
    <property type="molecule type" value="Genomic_DNA"/>
</dbReference>
<proteinExistence type="predicted"/>